<evidence type="ECO:0000256" key="1">
    <source>
        <dbReference type="ARBA" id="ARBA00022491"/>
    </source>
</evidence>
<evidence type="ECO:0000256" key="3">
    <source>
        <dbReference type="ARBA" id="ARBA00023125"/>
    </source>
</evidence>
<reference evidence="7 8" key="1">
    <citation type="submission" date="2017-09" db="EMBL/GenBank/DDBJ databases">
        <title>Large-scale bioinformatics analysis of Bacillus genomes uncovers conserved roles of natural products in bacterial physiology.</title>
        <authorList>
            <consortium name="Agbiome Team Llc"/>
            <person name="Bleich R.M."/>
            <person name="Kirk G.J."/>
            <person name="Santa Maria K.C."/>
            <person name="Allen S.E."/>
            <person name="Farag S."/>
            <person name="Shank E.A."/>
            <person name="Bowers A."/>
        </authorList>
    </citation>
    <scope>NUCLEOTIDE SEQUENCE [LARGE SCALE GENOMIC DNA]</scope>
    <source>
        <strain evidence="7 8">AFS003013</strain>
    </source>
</reference>
<name>A0A1I2V7B7_PRIMG</name>
<dbReference type="Pfam" id="PF13377">
    <property type="entry name" value="Peripla_BP_3"/>
    <property type="match status" value="1"/>
</dbReference>
<keyword evidence="1" id="KW-0678">Repressor</keyword>
<evidence type="ECO:0000313" key="8">
    <source>
        <dbReference type="Proteomes" id="UP000220341"/>
    </source>
</evidence>
<dbReference type="GO" id="GO:0000976">
    <property type="term" value="F:transcription cis-regulatory region binding"/>
    <property type="evidence" value="ECO:0007669"/>
    <property type="project" value="TreeGrafter"/>
</dbReference>
<comment type="caution">
    <text evidence="7">The sequence shown here is derived from an EMBL/GenBank/DDBJ whole genome shotgun (WGS) entry which is preliminary data.</text>
</comment>
<gene>
    <name evidence="7" type="ORF">CN497_04800</name>
    <name evidence="6" type="ORF">PVE99_18010</name>
</gene>
<keyword evidence="2" id="KW-0805">Transcription regulation</keyword>
<dbReference type="Gene3D" id="1.10.260.40">
    <property type="entry name" value="lambda repressor-like DNA-binding domains"/>
    <property type="match status" value="1"/>
</dbReference>
<dbReference type="SMART" id="SM00354">
    <property type="entry name" value="HTH_LACI"/>
    <property type="match status" value="1"/>
</dbReference>
<feature type="domain" description="HTH lacI-type" evidence="5">
    <location>
        <begin position="3"/>
        <end position="57"/>
    </location>
</feature>
<sequence length="349" mass="38956">MSVKMSDVAKLANVAPATVSRVLSQPHLVSKETQEKVLKAIEELNYQPHIIARQFRKKETKTILVVVPDITHPFFSEVLKGIQHTAIKSGYRVILGDTENDIEREGEFVDLLFQKQADGMILLTARMDKDRIEQVSRQFPTVLACEYIDGLDISTVSIDNISGARKITEHLISLGHTKIAHITGPMNVILSRDRLKGYRQAMISHDLPVDSAFIQEGDFSLESGYHQMIRLLSLEQRPTSVFVFNDEMAIGAIKAAKDSGLKVPEDIAVVGFDNSKMSDIIEPHITTIEQPKYEIGKKAMELLLGLMSGKALEQKKFVLKDELIVRESCGSKSTVKNFIQLEGSAKKIN</sequence>
<organism evidence="7 8">
    <name type="scientific">Priestia megaterium</name>
    <name type="common">Bacillus megaterium</name>
    <dbReference type="NCBI Taxonomy" id="1404"/>
    <lineage>
        <taxon>Bacteria</taxon>
        <taxon>Bacillati</taxon>
        <taxon>Bacillota</taxon>
        <taxon>Bacilli</taxon>
        <taxon>Bacillales</taxon>
        <taxon>Bacillaceae</taxon>
        <taxon>Priestia</taxon>
    </lineage>
</organism>
<evidence type="ECO:0000256" key="4">
    <source>
        <dbReference type="ARBA" id="ARBA00023163"/>
    </source>
</evidence>
<keyword evidence="3 6" id="KW-0238">DNA-binding</keyword>
<dbReference type="EMBL" id="NTYW01000004">
    <property type="protein sequence ID" value="PES42104.1"/>
    <property type="molecule type" value="Genomic_DNA"/>
</dbReference>
<dbReference type="PANTHER" id="PTHR30146:SF151">
    <property type="entry name" value="HTH-TYPE TRANSCRIPTIONAL REPRESSOR CYTR"/>
    <property type="match status" value="1"/>
</dbReference>
<dbReference type="InterPro" id="IPR046335">
    <property type="entry name" value="LacI/GalR-like_sensor"/>
</dbReference>
<accession>A0A1I2V7B7</accession>
<keyword evidence="4" id="KW-0804">Transcription</keyword>
<dbReference type="SUPFAM" id="SSF47413">
    <property type="entry name" value="lambda repressor-like DNA-binding domains"/>
    <property type="match status" value="1"/>
</dbReference>
<evidence type="ECO:0000259" key="5">
    <source>
        <dbReference type="PROSITE" id="PS50932"/>
    </source>
</evidence>
<dbReference type="SUPFAM" id="SSF53822">
    <property type="entry name" value="Periplasmic binding protein-like I"/>
    <property type="match status" value="1"/>
</dbReference>
<evidence type="ECO:0000313" key="6">
    <source>
        <dbReference type="EMBL" id="MDD9784261.1"/>
    </source>
</evidence>
<dbReference type="Gene3D" id="3.40.50.2300">
    <property type="match status" value="2"/>
</dbReference>
<dbReference type="Proteomes" id="UP000220341">
    <property type="component" value="Unassembled WGS sequence"/>
</dbReference>
<dbReference type="PROSITE" id="PS50932">
    <property type="entry name" value="HTH_LACI_2"/>
    <property type="match status" value="1"/>
</dbReference>
<dbReference type="CDD" id="cd06284">
    <property type="entry name" value="PBP1_LacI-like"/>
    <property type="match status" value="1"/>
</dbReference>
<evidence type="ECO:0000256" key="2">
    <source>
        <dbReference type="ARBA" id="ARBA00023015"/>
    </source>
</evidence>
<dbReference type="InterPro" id="IPR000843">
    <property type="entry name" value="HTH_LacI"/>
</dbReference>
<dbReference type="CDD" id="cd01392">
    <property type="entry name" value="HTH_LacI"/>
    <property type="match status" value="1"/>
</dbReference>
<evidence type="ECO:0000313" key="9">
    <source>
        <dbReference type="Proteomes" id="UP001213771"/>
    </source>
</evidence>
<protein>
    <submittedName>
        <fullName evidence="6">LacI family DNA-binding transcriptional regulator</fullName>
    </submittedName>
    <submittedName>
        <fullName evidence="7">LacI family transcriptional regulator</fullName>
    </submittedName>
</protein>
<dbReference type="InterPro" id="IPR028082">
    <property type="entry name" value="Peripla_BP_I"/>
</dbReference>
<dbReference type="GO" id="GO:0003700">
    <property type="term" value="F:DNA-binding transcription factor activity"/>
    <property type="evidence" value="ECO:0007669"/>
    <property type="project" value="TreeGrafter"/>
</dbReference>
<dbReference type="Pfam" id="PF00356">
    <property type="entry name" value="LacI"/>
    <property type="match status" value="1"/>
</dbReference>
<dbReference type="AlphaFoldDB" id="A0A1I2V7B7"/>
<dbReference type="RefSeq" id="WP_013058160.1">
    <property type="nucleotide sequence ID" value="NZ_CATKPS010000011.1"/>
</dbReference>
<dbReference type="Proteomes" id="UP001213771">
    <property type="component" value="Unassembled WGS sequence"/>
</dbReference>
<proteinExistence type="predicted"/>
<dbReference type="InterPro" id="IPR010982">
    <property type="entry name" value="Lambda_DNA-bd_dom_sf"/>
</dbReference>
<evidence type="ECO:0000313" key="7">
    <source>
        <dbReference type="EMBL" id="PES42104.1"/>
    </source>
</evidence>
<reference evidence="6 9" key="2">
    <citation type="submission" date="2023-02" db="EMBL/GenBank/DDBJ databases">
        <authorList>
            <person name="Olszewska D."/>
        </authorList>
    </citation>
    <scope>NUCLEOTIDE SEQUENCE [LARGE SCALE GENOMIC DNA]</scope>
    <source>
        <strain evidence="6 9">FDU301</strain>
    </source>
</reference>
<dbReference type="PANTHER" id="PTHR30146">
    <property type="entry name" value="LACI-RELATED TRANSCRIPTIONAL REPRESSOR"/>
    <property type="match status" value="1"/>
</dbReference>
<dbReference type="EMBL" id="JARAOX010000194">
    <property type="protein sequence ID" value="MDD9784261.1"/>
    <property type="molecule type" value="Genomic_DNA"/>
</dbReference>